<dbReference type="SMART" id="SM00228">
    <property type="entry name" value="PDZ"/>
    <property type="match status" value="1"/>
</dbReference>
<dbReference type="EMBL" id="JBEYXT010000007">
    <property type="protein sequence ID" value="MEU6800007.1"/>
    <property type="molecule type" value="Genomic_DNA"/>
</dbReference>
<gene>
    <name evidence="5" type="ORF">ABZ931_03155</name>
</gene>
<feature type="region of interest" description="Disordered" evidence="3">
    <location>
        <begin position="1"/>
        <end position="248"/>
    </location>
</feature>
<dbReference type="InterPro" id="IPR009003">
    <property type="entry name" value="Peptidase_S1_PA"/>
</dbReference>
<evidence type="ECO:0000313" key="5">
    <source>
        <dbReference type="EMBL" id="MEU6800007.1"/>
    </source>
</evidence>
<dbReference type="InterPro" id="IPR051201">
    <property type="entry name" value="Chloro_Bact_Ser_Proteases"/>
</dbReference>
<comment type="caution">
    <text evidence="5">The sequence shown here is derived from an EMBL/GenBank/DDBJ whole genome shotgun (WGS) entry which is preliminary data.</text>
</comment>
<evidence type="ECO:0000256" key="1">
    <source>
        <dbReference type="ARBA" id="ARBA00022670"/>
    </source>
</evidence>
<protein>
    <submittedName>
        <fullName evidence="5">Trypsin-like peptidase domain-containing protein</fullName>
    </submittedName>
</protein>
<feature type="compositionally biased region" description="Pro residues" evidence="3">
    <location>
        <begin position="11"/>
        <end position="21"/>
    </location>
</feature>
<dbReference type="RefSeq" id="WP_359690349.1">
    <property type="nucleotide sequence ID" value="NZ_JBEYXT010000007.1"/>
</dbReference>
<evidence type="ECO:0000313" key="6">
    <source>
        <dbReference type="Proteomes" id="UP001551189"/>
    </source>
</evidence>
<feature type="compositionally biased region" description="Gly residues" evidence="3">
    <location>
        <begin position="206"/>
        <end position="231"/>
    </location>
</feature>
<dbReference type="PANTHER" id="PTHR43343">
    <property type="entry name" value="PEPTIDASE S12"/>
    <property type="match status" value="1"/>
</dbReference>
<keyword evidence="6" id="KW-1185">Reference proteome</keyword>
<accession>A0ABV3AS52</accession>
<dbReference type="Pfam" id="PF13180">
    <property type="entry name" value="PDZ_2"/>
    <property type="match status" value="1"/>
</dbReference>
<dbReference type="SUPFAM" id="SSF50494">
    <property type="entry name" value="Trypsin-like serine proteases"/>
    <property type="match status" value="1"/>
</dbReference>
<feature type="domain" description="PDZ" evidence="4">
    <location>
        <begin position="533"/>
        <end position="602"/>
    </location>
</feature>
<keyword evidence="1" id="KW-0645">Protease</keyword>
<reference evidence="5 6" key="1">
    <citation type="submission" date="2024-06" db="EMBL/GenBank/DDBJ databases">
        <title>The Natural Products Discovery Center: Release of the First 8490 Sequenced Strains for Exploring Actinobacteria Biosynthetic Diversity.</title>
        <authorList>
            <person name="Kalkreuter E."/>
            <person name="Kautsar S.A."/>
            <person name="Yang D."/>
            <person name="Bader C.D."/>
            <person name="Teijaro C.N."/>
            <person name="Fluegel L."/>
            <person name="Davis C.M."/>
            <person name="Simpson J.R."/>
            <person name="Lauterbach L."/>
            <person name="Steele A.D."/>
            <person name="Gui C."/>
            <person name="Meng S."/>
            <person name="Li G."/>
            <person name="Viehrig K."/>
            <person name="Ye F."/>
            <person name="Su P."/>
            <person name="Kiefer A.F."/>
            <person name="Nichols A."/>
            <person name="Cepeda A.J."/>
            <person name="Yan W."/>
            <person name="Fan B."/>
            <person name="Jiang Y."/>
            <person name="Adhikari A."/>
            <person name="Zheng C.-J."/>
            <person name="Schuster L."/>
            <person name="Cowan T.M."/>
            <person name="Smanski M.J."/>
            <person name="Chevrette M.G."/>
            <person name="De Carvalho L.P.S."/>
            <person name="Shen B."/>
        </authorList>
    </citation>
    <scope>NUCLEOTIDE SEQUENCE [LARGE SCALE GENOMIC DNA]</scope>
    <source>
        <strain evidence="5 6">NPDC046851</strain>
    </source>
</reference>
<dbReference type="Gene3D" id="2.30.42.10">
    <property type="match status" value="1"/>
</dbReference>
<dbReference type="Gene3D" id="2.40.10.120">
    <property type="match status" value="1"/>
</dbReference>
<evidence type="ECO:0000256" key="3">
    <source>
        <dbReference type="SAM" id="MobiDB-lite"/>
    </source>
</evidence>
<proteinExistence type="predicted"/>
<dbReference type="InterPro" id="IPR036034">
    <property type="entry name" value="PDZ_sf"/>
</dbReference>
<name>A0ABV3AS52_9ACTN</name>
<sequence>MSTENEGTAVPPAPSAPPVPVDTPAASAPAPAPEPSAAPAGTTSESAPTAHTAPPVASGAAENAPTAQFPSVPPTAPDQTAVQPQQPPHEQPVAHAQPQAHGQQAHGQQPYGQQPYGQQAQPELVTAGAPGYAAASGPGHGAGPGHGHGYGQAPGAGGGYGQAPGGPGAPGVPGGSSAPDGAWPPPAPPTVPSYADGGHTYAEGSGVAGPGGPGDQGGAGGHGGGAGGGWGSSWQQTQQPAPQPGGKKRGGLIAAVLVAALVAGGVGGGIGYTLADRNDNSTGSTTISASQNGGDVKRAAGTVAAVAAAALPSTVTIEASGSDGEGGTGTGFVFDKEGHIVTNNHVVADAVDGGKVSATFPNGKKYNAEVVGHAQGYDVAVIKLKNAPSDLNPLTLGDSDKVAVGDSTIAIGAPFGLSNTVTTGIISAKNRPVASSDGSSGSKASYMSALQTDASINPGNSGGPLLDARGNVIGINSAIQSASNGGFGSGQAGSIGLGFAIPINQAKNVAQQLIKTGKPVYPVIGASVSLTEGTGGAEITDSGANGASSVTPNGPADKAGLKSGDVITKLDDHVIDSGPTLIGEIWTHQPGDKVTLTYTRDGKTRTAEVTLGEREGDS</sequence>
<feature type="compositionally biased region" description="Gly residues" evidence="3">
    <location>
        <begin position="138"/>
        <end position="174"/>
    </location>
</feature>
<feature type="compositionally biased region" description="Pro residues" evidence="3">
    <location>
        <begin position="182"/>
        <end position="191"/>
    </location>
</feature>
<evidence type="ECO:0000259" key="4">
    <source>
        <dbReference type="SMART" id="SM00228"/>
    </source>
</evidence>
<dbReference type="InterPro" id="IPR001940">
    <property type="entry name" value="Peptidase_S1C"/>
</dbReference>
<dbReference type="Proteomes" id="UP001551189">
    <property type="component" value="Unassembled WGS sequence"/>
</dbReference>
<dbReference type="PANTHER" id="PTHR43343:SF3">
    <property type="entry name" value="PROTEASE DO-LIKE 8, CHLOROPLASTIC"/>
    <property type="match status" value="1"/>
</dbReference>
<dbReference type="PRINTS" id="PR00834">
    <property type="entry name" value="PROTEASES2C"/>
</dbReference>
<dbReference type="InterPro" id="IPR001478">
    <property type="entry name" value="PDZ"/>
</dbReference>
<dbReference type="Pfam" id="PF13365">
    <property type="entry name" value="Trypsin_2"/>
    <property type="match status" value="1"/>
</dbReference>
<organism evidence="5 6">
    <name type="scientific">Streptomyces neyagawaensis</name>
    <dbReference type="NCBI Taxonomy" id="42238"/>
    <lineage>
        <taxon>Bacteria</taxon>
        <taxon>Bacillati</taxon>
        <taxon>Actinomycetota</taxon>
        <taxon>Actinomycetes</taxon>
        <taxon>Kitasatosporales</taxon>
        <taxon>Streptomycetaceae</taxon>
        <taxon>Streptomyces</taxon>
    </lineage>
</organism>
<feature type="compositionally biased region" description="Low complexity" evidence="3">
    <location>
        <begin position="91"/>
        <end position="137"/>
    </location>
</feature>
<dbReference type="SUPFAM" id="SSF50156">
    <property type="entry name" value="PDZ domain-like"/>
    <property type="match status" value="1"/>
</dbReference>
<evidence type="ECO:0000256" key="2">
    <source>
        <dbReference type="ARBA" id="ARBA00022801"/>
    </source>
</evidence>
<keyword evidence="2" id="KW-0378">Hydrolase</keyword>